<reference evidence="2" key="2">
    <citation type="submission" date="2015-06" db="UniProtKB">
        <authorList>
            <consortium name="EnsemblMetazoa"/>
        </authorList>
    </citation>
    <scope>IDENTIFICATION</scope>
</reference>
<dbReference type="HOGENOM" id="CLU_199288_0_0_1"/>
<keyword evidence="3" id="KW-1185">Reference proteome</keyword>
<reference evidence="3" key="1">
    <citation type="submission" date="2011-08" db="EMBL/GenBank/DDBJ databases">
        <authorList>
            <person name="Rombauts S."/>
        </authorList>
    </citation>
    <scope>NUCLEOTIDE SEQUENCE</scope>
    <source>
        <strain evidence="3">London</strain>
    </source>
</reference>
<evidence type="ECO:0000313" key="3">
    <source>
        <dbReference type="Proteomes" id="UP000015104"/>
    </source>
</evidence>
<protein>
    <submittedName>
        <fullName evidence="2">Uncharacterized protein</fullName>
    </submittedName>
</protein>
<feature type="compositionally biased region" description="Polar residues" evidence="1">
    <location>
        <begin position="29"/>
        <end position="49"/>
    </location>
</feature>
<evidence type="ECO:0000313" key="2">
    <source>
        <dbReference type="EnsemblMetazoa" id="tetur30g01880.1"/>
    </source>
</evidence>
<dbReference type="Proteomes" id="UP000015104">
    <property type="component" value="Unassembled WGS sequence"/>
</dbReference>
<accession>T1L0T6</accession>
<feature type="compositionally biased region" description="Polar residues" evidence="1">
    <location>
        <begin position="1"/>
        <end position="16"/>
    </location>
</feature>
<evidence type="ECO:0000256" key="1">
    <source>
        <dbReference type="SAM" id="MobiDB-lite"/>
    </source>
</evidence>
<dbReference type="eggNOG" id="ENOG502T2FM">
    <property type="taxonomic scope" value="Eukaryota"/>
</dbReference>
<proteinExistence type="predicted"/>
<organism evidence="2 3">
    <name type="scientific">Tetranychus urticae</name>
    <name type="common">Two-spotted spider mite</name>
    <dbReference type="NCBI Taxonomy" id="32264"/>
    <lineage>
        <taxon>Eukaryota</taxon>
        <taxon>Metazoa</taxon>
        <taxon>Ecdysozoa</taxon>
        <taxon>Arthropoda</taxon>
        <taxon>Chelicerata</taxon>
        <taxon>Arachnida</taxon>
        <taxon>Acari</taxon>
        <taxon>Acariformes</taxon>
        <taxon>Trombidiformes</taxon>
        <taxon>Prostigmata</taxon>
        <taxon>Eleutherengona</taxon>
        <taxon>Raphignathae</taxon>
        <taxon>Tetranychoidea</taxon>
        <taxon>Tetranychidae</taxon>
        <taxon>Tetranychus</taxon>
    </lineage>
</organism>
<dbReference type="EMBL" id="CAEY01000869">
    <property type="status" value="NOT_ANNOTATED_CDS"/>
    <property type="molecule type" value="Genomic_DNA"/>
</dbReference>
<name>T1L0T6_TETUR</name>
<dbReference type="AlphaFoldDB" id="T1L0T6"/>
<feature type="region of interest" description="Disordered" evidence="1">
    <location>
        <begin position="1"/>
        <end position="57"/>
    </location>
</feature>
<dbReference type="EnsemblMetazoa" id="tetur30g01880.1">
    <property type="protein sequence ID" value="tetur30g01880.1"/>
    <property type="gene ID" value="tetur30g01880"/>
</dbReference>
<sequence length="57" mass="5875">MDRGNRTNQCNPSHTPSGPGHNAGYAGTGTKSDLGNHANQGNPNNQAYHSSRGGGKK</sequence>